<comment type="similarity">
    <text evidence="1">Belongs to the universal stress protein A family.</text>
</comment>
<dbReference type="STRING" id="229205.SAMN05444372_11020"/>
<dbReference type="Gene3D" id="3.40.50.620">
    <property type="entry name" value="HUPs"/>
    <property type="match status" value="2"/>
</dbReference>
<dbReference type="EMBL" id="FQWF01000010">
    <property type="protein sequence ID" value="SHG80249.1"/>
    <property type="molecule type" value="Genomic_DNA"/>
</dbReference>
<dbReference type="OrthoDB" id="9788959at2"/>
<dbReference type="SUPFAM" id="SSF52402">
    <property type="entry name" value="Adenine nucleotide alpha hydrolases-like"/>
    <property type="match status" value="2"/>
</dbReference>
<evidence type="ECO:0000256" key="1">
    <source>
        <dbReference type="ARBA" id="ARBA00008791"/>
    </source>
</evidence>
<dbReference type="PANTHER" id="PTHR46268">
    <property type="entry name" value="STRESS RESPONSE PROTEIN NHAX"/>
    <property type="match status" value="1"/>
</dbReference>
<keyword evidence="4" id="KW-1185">Reference proteome</keyword>
<name>A0A1M5MTK1_9FLAO</name>
<dbReference type="AlphaFoldDB" id="A0A1M5MTK1"/>
<dbReference type="RefSeq" id="WP_073020404.1">
    <property type="nucleotide sequence ID" value="NZ_FQWF01000010.1"/>
</dbReference>
<gene>
    <name evidence="3" type="ORF">SAMN05444372_11020</name>
</gene>
<dbReference type="PANTHER" id="PTHR46268:SF6">
    <property type="entry name" value="UNIVERSAL STRESS PROTEIN UP12"/>
    <property type="match status" value="1"/>
</dbReference>
<organism evidence="3 4">
    <name type="scientific">Flavobacterium micromati</name>
    <dbReference type="NCBI Taxonomy" id="229205"/>
    <lineage>
        <taxon>Bacteria</taxon>
        <taxon>Pseudomonadati</taxon>
        <taxon>Bacteroidota</taxon>
        <taxon>Flavobacteriia</taxon>
        <taxon>Flavobacteriales</taxon>
        <taxon>Flavobacteriaceae</taxon>
        <taxon>Flavobacterium</taxon>
    </lineage>
</organism>
<evidence type="ECO:0000259" key="2">
    <source>
        <dbReference type="Pfam" id="PF00582"/>
    </source>
</evidence>
<dbReference type="Pfam" id="PF00582">
    <property type="entry name" value="Usp"/>
    <property type="match status" value="1"/>
</dbReference>
<evidence type="ECO:0000313" key="4">
    <source>
        <dbReference type="Proteomes" id="UP000184020"/>
    </source>
</evidence>
<dbReference type="InterPro" id="IPR006015">
    <property type="entry name" value="Universal_stress_UspA"/>
</dbReference>
<proteinExistence type="inferred from homology"/>
<evidence type="ECO:0000313" key="3">
    <source>
        <dbReference type="EMBL" id="SHG80249.1"/>
    </source>
</evidence>
<feature type="domain" description="UspA" evidence="2">
    <location>
        <begin position="3"/>
        <end position="142"/>
    </location>
</feature>
<dbReference type="PRINTS" id="PR01438">
    <property type="entry name" value="UNVRSLSTRESS"/>
</dbReference>
<dbReference type="InterPro" id="IPR006016">
    <property type="entry name" value="UspA"/>
</dbReference>
<accession>A0A1M5MTK1</accession>
<sequence>MIKILFPTDFSKASLNAIEYALNFASGSDANFIFYHSFIPFNSALSGSPEFNRKEIIKVEKELKIRIEKIKFKMNKKFPDIVIETCVDKGVESQQIISYSKKNKIDLIIMGTTGASGLKEVLIGSVTADIIAKSECPVLAIPAKYKYKSIQKILMPTNYALHDLVVLKFIFQFSVTKNANIHFLHITPKGKPSTKDIELMETFKETISSLLKNRDKEFSLHQDNDAQESISTIVQKENIDLTVMTTIKRESFINRFFHTSLTKKMACHTLIPLLAIPARSF</sequence>
<dbReference type="InterPro" id="IPR014729">
    <property type="entry name" value="Rossmann-like_a/b/a_fold"/>
</dbReference>
<dbReference type="Proteomes" id="UP000184020">
    <property type="component" value="Unassembled WGS sequence"/>
</dbReference>
<reference evidence="4" key="1">
    <citation type="submission" date="2016-11" db="EMBL/GenBank/DDBJ databases">
        <authorList>
            <person name="Varghese N."/>
            <person name="Submissions S."/>
        </authorList>
    </citation>
    <scope>NUCLEOTIDE SEQUENCE [LARGE SCALE GENOMIC DNA]</scope>
    <source>
        <strain evidence="4">DSM 17659</strain>
    </source>
</reference>
<protein>
    <submittedName>
        <fullName evidence="3">Nucleotide-binding universal stress protein, UspA family</fullName>
    </submittedName>
</protein>
<dbReference type="CDD" id="cd00293">
    <property type="entry name" value="USP-like"/>
    <property type="match status" value="1"/>
</dbReference>